<keyword evidence="6" id="KW-0460">Magnesium</keyword>
<dbReference type="Pfam" id="PF00116">
    <property type="entry name" value="COX2"/>
    <property type="match status" value="1"/>
</dbReference>
<feature type="non-terminal residue" evidence="14">
    <location>
        <position position="189"/>
    </location>
</feature>
<keyword evidence="11" id="KW-0496">Mitochondrion</keyword>
<dbReference type="GO" id="GO:0004129">
    <property type="term" value="F:cytochrome-c oxidase activity"/>
    <property type="evidence" value="ECO:0007669"/>
    <property type="project" value="UniProtKB-EC"/>
</dbReference>
<comment type="catalytic activity">
    <reaction evidence="10">
        <text>4 Fe(II)-[cytochrome c] + O2 + 8 H(+)(in) = 4 Fe(III)-[cytochrome c] + 2 H2O + 4 H(+)(out)</text>
        <dbReference type="Rhea" id="RHEA:11436"/>
        <dbReference type="Rhea" id="RHEA-COMP:10350"/>
        <dbReference type="Rhea" id="RHEA-COMP:14399"/>
        <dbReference type="ChEBI" id="CHEBI:15377"/>
        <dbReference type="ChEBI" id="CHEBI:15378"/>
        <dbReference type="ChEBI" id="CHEBI:15379"/>
        <dbReference type="ChEBI" id="CHEBI:29033"/>
        <dbReference type="ChEBI" id="CHEBI:29034"/>
        <dbReference type="EC" id="7.1.1.9"/>
    </reaction>
    <physiologicalReaction direction="left-to-right" evidence="10">
        <dbReference type="Rhea" id="RHEA:11437"/>
    </physiologicalReaction>
</comment>
<name>A0A836G6L6_9HYME</name>
<dbReference type="InterPro" id="IPR008972">
    <property type="entry name" value="Cupredoxin"/>
</dbReference>
<evidence type="ECO:0000256" key="4">
    <source>
        <dbReference type="ARBA" id="ARBA00015944"/>
    </source>
</evidence>
<comment type="similarity">
    <text evidence="3 11">Belongs to the cytochrome c oxidase subunit 3 family.</text>
</comment>
<feature type="domain" description="Heme-copper oxidase subunit III family profile" evidence="13">
    <location>
        <begin position="142"/>
        <end position="189"/>
    </location>
</feature>
<dbReference type="Gene3D" id="1.20.120.80">
    <property type="entry name" value="Cytochrome c oxidase, subunit III, four-helix bundle"/>
    <property type="match status" value="1"/>
</dbReference>
<comment type="caution">
    <text evidence="14">The sequence shown here is derived from an EMBL/GenBank/DDBJ whole genome shotgun (WGS) entry which is preliminary data.</text>
</comment>
<keyword evidence="15" id="KW-1185">Reference proteome</keyword>
<dbReference type="InterPro" id="IPR035973">
    <property type="entry name" value="Cyt_c_oxidase_su3-like_sf"/>
</dbReference>
<evidence type="ECO:0000256" key="1">
    <source>
        <dbReference type="ARBA" id="ARBA00001935"/>
    </source>
</evidence>
<evidence type="ECO:0000256" key="6">
    <source>
        <dbReference type="ARBA" id="ARBA00022842"/>
    </source>
</evidence>
<evidence type="ECO:0000313" key="14">
    <source>
        <dbReference type="EMBL" id="KAG5332406.1"/>
    </source>
</evidence>
<evidence type="ECO:0000313" key="15">
    <source>
        <dbReference type="Proteomes" id="UP000669903"/>
    </source>
</evidence>
<dbReference type="Proteomes" id="UP000669903">
    <property type="component" value="Unassembled WGS sequence"/>
</dbReference>
<keyword evidence="8 12" id="KW-1133">Transmembrane helix</keyword>
<accession>A0A836G6L6</accession>
<dbReference type="EMBL" id="JAANIC010005225">
    <property type="protein sequence ID" value="KAG5332406.1"/>
    <property type="molecule type" value="Genomic_DNA"/>
</dbReference>
<sequence>KVHEVAEAVGVSYGTTFNILHDNLGMKKLSAQWVPRSRPAHSSAVATAKLLELRYELLPHLLCGFLGSPDIAYPHINKIRFDPGHLNQTLLLIRQPRIFFGQCSEICGATFQGCHSIYVFKGIKIGIILFIISIFFYLLFFSIYGSTFFIATDFHGIHVIIETLFLIVCLIRLYNLHFSYHHFGFEAAS</sequence>
<dbReference type="GO" id="GO:0005739">
    <property type="term" value="C:mitochondrion"/>
    <property type="evidence" value="ECO:0007669"/>
    <property type="project" value="TreeGrafter"/>
</dbReference>
<organism evidence="14 15">
    <name type="scientific">Acromyrmex charruanus</name>
    <dbReference type="NCBI Taxonomy" id="2715315"/>
    <lineage>
        <taxon>Eukaryota</taxon>
        <taxon>Metazoa</taxon>
        <taxon>Ecdysozoa</taxon>
        <taxon>Arthropoda</taxon>
        <taxon>Hexapoda</taxon>
        <taxon>Insecta</taxon>
        <taxon>Pterygota</taxon>
        <taxon>Neoptera</taxon>
        <taxon>Endopterygota</taxon>
        <taxon>Hymenoptera</taxon>
        <taxon>Apocrita</taxon>
        <taxon>Aculeata</taxon>
        <taxon>Formicoidea</taxon>
        <taxon>Formicidae</taxon>
        <taxon>Myrmicinae</taxon>
        <taxon>Acromyrmex</taxon>
    </lineage>
</organism>
<keyword evidence="5 11" id="KW-0812">Transmembrane</keyword>
<gene>
    <name evidence="14" type="primary">Coiii_9</name>
    <name evidence="14" type="ORF">G6Z76_0001971</name>
</gene>
<dbReference type="GO" id="GO:0005507">
    <property type="term" value="F:copper ion binding"/>
    <property type="evidence" value="ECO:0007669"/>
    <property type="project" value="InterPro"/>
</dbReference>
<evidence type="ECO:0000256" key="9">
    <source>
        <dbReference type="ARBA" id="ARBA00023136"/>
    </source>
</evidence>
<dbReference type="InterPro" id="IPR002429">
    <property type="entry name" value="CcO_II-like_C"/>
</dbReference>
<dbReference type="GO" id="GO:0016020">
    <property type="term" value="C:membrane"/>
    <property type="evidence" value="ECO:0007669"/>
    <property type="project" value="UniProtKB-SubCell"/>
</dbReference>
<dbReference type="GO" id="GO:0006123">
    <property type="term" value="P:mitochondrial electron transport, cytochrome c to oxygen"/>
    <property type="evidence" value="ECO:0007669"/>
    <property type="project" value="TreeGrafter"/>
</dbReference>
<proteinExistence type="inferred from homology"/>
<feature type="non-terminal residue" evidence="14">
    <location>
        <position position="1"/>
    </location>
</feature>
<evidence type="ECO:0000256" key="12">
    <source>
        <dbReference type="SAM" id="Phobius"/>
    </source>
</evidence>
<comment type="function">
    <text evidence="11">Component of the cytochrome c oxidase, the last enzyme in the mitochondrial electron transport chain which drives oxidative phosphorylation. The respiratory chain contains 3 multisubunit complexes succinate dehydrogenase (complex II, CII), ubiquinol-cytochrome c oxidoreductase (cytochrome b-c1 complex, complex III, CIII) and cytochrome c oxidase (complex IV, CIV), that cooperate to transfer electrons derived from NADH and succinate to molecular oxygen, creating an electrochemical gradient over the inner membrane that drives transmembrane transport and the ATP synthase. Cytochrome c oxidase is the component of the respiratory chain that catalyzes the reduction of oxygen to water. Electrons originating from reduced cytochrome c in the intermembrane space (IMS) are transferred via the dinuclear copper A center (CU(A)) of subunit 2 and heme A of subunit 1 to the active site in subunit 1, a binuclear center (BNC) formed by heme A3 and copper B (CU(B)). The BNC reduces molecular oxygen to 2 water molecules using 4 electrons from cytochrome c in the IMS and 4 protons from the mitochondrial matrix.</text>
</comment>
<dbReference type="AlphaFoldDB" id="A0A836G6L6"/>
<evidence type="ECO:0000259" key="13">
    <source>
        <dbReference type="PROSITE" id="PS50253"/>
    </source>
</evidence>
<comment type="cofactor">
    <cofactor evidence="1">
        <name>Cu cation</name>
        <dbReference type="ChEBI" id="CHEBI:23378"/>
    </cofactor>
</comment>
<evidence type="ECO:0000256" key="10">
    <source>
        <dbReference type="ARBA" id="ARBA00049512"/>
    </source>
</evidence>
<dbReference type="Gene3D" id="2.60.40.420">
    <property type="entry name" value="Cupredoxins - blue copper proteins"/>
    <property type="match status" value="1"/>
</dbReference>
<dbReference type="InterPro" id="IPR000298">
    <property type="entry name" value="Cyt_c_oxidase-like_su3"/>
</dbReference>
<dbReference type="InterPro" id="IPR024791">
    <property type="entry name" value="Cyt_c/ubiquinol_Oxase_su3"/>
</dbReference>
<protein>
    <recommendedName>
        <fullName evidence="4 11">Cytochrome c oxidase subunit 3</fullName>
    </recommendedName>
</protein>
<reference evidence="14" key="1">
    <citation type="submission" date="2020-03" db="EMBL/GenBank/DDBJ databases">
        <title>Relaxed selection underlies rapid genomic changes in the transitions from sociality to social parasitism in ants.</title>
        <authorList>
            <person name="Bi X."/>
        </authorList>
    </citation>
    <scope>NUCLEOTIDE SEQUENCE</scope>
    <source>
        <strain evidence="14">BGI-DK2014a</strain>
        <tissue evidence="14">Whole body</tissue>
    </source>
</reference>
<dbReference type="SUPFAM" id="SSF81452">
    <property type="entry name" value="Cytochrome c oxidase subunit III-like"/>
    <property type="match status" value="1"/>
</dbReference>
<evidence type="ECO:0000256" key="11">
    <source>
        <dbReference type="RuleBase" id="RU003375"/>
    </source>
</evidence>
<keyword evidence="7" id="KW-1278">Translocase</keyword>
<dbReference type="Pfam" id="PF00510">
    <property type="entry name" value="COX3"/>
    <property type="match status" value="1"/>
</dbReference>
<dbReference type="PANTHER" id="PTHR11403">
    <property type="entry name" value="CYTOCHROME C OXIDASE SUBUNIT III"/>
    <property type="match status" value="1"/>
</dbReference>
<feature type="transmembrane region" description="Helical" evidence="12">
    <location>
        <begin position="125"/>
        <end position="150"/>
    </location>
</feature>
<evidence type="ECO:0000256" key="7">
    <source>
        <dbReference type="ARBA" id="ARBA00022967"/>
    </source>
</evidence>
<evidence type="ECO:0000256" key="3">
    <source>
        <dbReference type="ARBA" id="ARBA00010581"/>
    </source>
</evidence>
<dbReference type="PANTHER" id="PTHR11403:SF7">
    <property type="entry name" value="CYTOCHROME C OXIDASE SUBUNIT 3"/>
    <property type="match status" value="1"/>
</dbReference>
<keyword evidence="9 12" id="KW-0472">Membrane</keyword>
<dbReference type="PROSITE" id="PS50253">
    <property type="entry name" value="COX3"/>
    <property type="match status" value="1"/>
</dbReference>
<evidence type="ECO:0000256" key="2">
    <source>
        <dbReference type="ARBA" id="ARBA00004141"/>
    </source>
</evidence>
<comment type="subcellular location">
    <subcellularLocation>
        <location evidence="2">Membrane</location>
        <topology evidence="2">Multi-pass membrane protein</topology>
    </subcellularLocation>
</comment>
<dbReference type="InterPro" id="IPR013833">
    <property type="entry name" value="Cyt_c_oxidase_su3_a-hlx"/>
</dbReference>
<evidence type="ECO:0000256" key="5">
    <source>
        <dbReference type="ARBA" id="ARBA00022692"/>
    </source>
</evidence>
<feature type="transmembrane region" description="Helical" evidence="12">
    <location>
        <begin position="156"/>
        <end position="174"/>
    </location>
</feature>
<evidence type="ECO:0000256" key="8">
    <source>
        <dbReference type="ARBA" id="ARBA00022989"/>
    </source>
</evidence>